<accession>S3CXF0</accession>
<feature type="compositionally biased region" description="Polar residues" evidence="1">
    <location>
        <begin position="36"/>
        <end position="48"/>
    </location>
</feature>
<feature type="compositionally biased region" description="Low complexity" evidence="1">
    <location>
        <begin position="94"/>
        <end position="131"/>
    </location>
</feature>
<dbReference type="Proteomes" id="UP000016922">
    <property type="component" value="Unassembled WGS sequence"/>
</dbReference>
<evidence type="ECO:0000313" key="3">
    <source>
        <dbReference type="EMBL" id="EPE30270.1"/>
    </source>
</evidence>
<dbReference type="AlphaFoldDB" id="S3CXF0"/>
<dbReference type="OrthoDB" id="4085451at2759"/>
<keyword evidence="4" id="KW-1185">Reference proteome</keyword>
<gene>
    <name evidence="3" type="ORF">GLAREA_12993</name>
</gene>
<sequence>MGASTSKAASAAKNAAPNVTSSIERTAARKYPTRSPPRSTNTQPSQTEHVGPTVHPDSGATGVRDASIHNDASDPQLSPAYAARLARLGPVQPNPTQSNSSTFNSSPHSHPETSTTTSSSFQPSASTPSQSIFPSPAQNPAISLLTARYRLAEEAETEFEGLGRKGSKGRSFLDVSTLRQVLILRAKGMREGDIERALELKRGTWGGWGGGGCGGCG</sequence>
<dbReference type="HOGENOM" id="CLU_087328_0_0_1"/>
<dbReference type="eggNOG" id="ENOG502SEWH">
    <property type="taxonomic scope" value="Eukaryota"/>
</dbReference>
<evidence type="ECO:0000313" key="4">
    <source>
        <dbReference type="Proteomes" id="UP000016922"/>
    </source>
</evidence>
<dbReference type="OMA" id="QFDPRRN"/>
<name>S3CXF0_GLAL2</name>
<feature type="compositionally biased region" description="Low complexity" evidence="1">
    <location>
        <begin position="1"/>
        <end position="16"/>
    </location>
</feature>
<feature type="region of interest" description="Disordered" evidence="1">
    <location>
        <begin position="1"/>
        <end position="137"/>
    </location>
</feature>
<proteinExistence type="predicted"/>
<protein>
    <recommendedName>
        <fullName evidence="2">Helix-turn-helix domain-containing protein</fullName>
    </recommendedName>
</protein>
<dbReference type="Pfam" id="PF22943">
    <property type="entry name" value="HTH_68"/>
    <property type="match status" value="1"/>
</dbReference>
<dbReference type="EMBL" id="KE145364">
    <property type="protein sequence ID" value="EPE30270.1"/>
    <property type="molecule type" value="Genomic_DNA"/>
</dbReference>
<feature type="domain" description="Helix-turn-helix" evidence="2">
    <location>
        <begin position="172"/>
        <end position="204"/>
    </location>
</feature>
<evidence type="ECO:0000259" key="2">
    <source>
        <dbReference type="Pfam" id="PF22943"/>
    </source>
</evidence>
<evidence type="ECO:0000256" key="1">
    <source>
        <dbReference type="SAM" id="MobiDB-lite"/>
    </source>
</evidence>
<reference evidence="3 4" key="1">
    <citation type="journal article" date="2013" name="BMC Genomics">
        <title>Genomics-driven discovery of the pneumocandin biosynthetic gene cluster in the fungus Glarea lozoyensis.</title>
        <authorList>
            <person name="Chen L."/>
            <person name="Yue Q."/>
            <person name="Zhang X."/>
            <person name="Xiang M."/>
            <person name="Wang C."/>
            <person name="Li S."/>
            <person name="Che Y."/>
            <person name="Ortiz-Lopez F.J."/>
            <person name="Bills G.F."/>
            <person name="Liu X."/>
            <person name="An Z."/>
        </authorList>
    </citation>
    <scope>NUCLEOTIDE SEQUENCE [LARGE SCALE GENOMIC DNA]</scope>
    <source>
        <strain evidence="4">ATCC 20868 / MF5171</strain>
    </source>
</reference>
<dbReference type="RefSeq" id="XP_008082663.1">
    <property type="nucleotide sequence ID" value="XM_008084472.1"/>
</dbReference>
<dbReference type="GeneID" id="19472033"/>
<dbReference type="InterPro" id="IPR054448">
    <property type="entry name" value="HTH_put_ascomycetes"/>
</dbReference>
<dbReference type="KEGG" id="glz:GLAREA_12993"/>
<organism evidence="3 4">
    <name type="scientific">Glarea lozoyensis (strain ATCC 20868 / MF5171)</name>
    <dbReference type="NCBI Taxonomy" id="1116229"/>
    <lineage>
        <taxon>Eukaryota</taxon>
        <taxon>Fungi</taxon>
        <taxon>Dikarya</taxon>
        <taxon>Ascomycota</taxon>
        <taxon>Pezizomycotina</taxon>
        <taxon>Leotiomycetes</taxon>
        <taxon>Helotiales</taxon>
        <taxon>Helotiaceae</taxon>
        <taxon>Glarea</taxon>
    </lineage>
</organism>